<sequence>MSVDYLLLNLDTGDMIAVGKQRTHPAVPEIGLTEGHTFFDGIPHCDESEDSAELYRKSGHVLNFFLAHSRGCRIIVMDERDLSDIFDELNEESQESVLLRGSMHIQNERVGAPYFQRRLRHTKSQPPKSGAEKEAREKRALQYRDEIKRLIKANVVKVPNKIGELVPTFQAGDMDPNPVFVPWDDRPRSR</sequence>
<protein>
    <submittedName>
        <fullName evidence="1">Uncharacterized protein</fullName>
    </submittedName>
</protein>
<dbReference type="Proteomes" id="UP000283817">
    <property type="component" value="Unassembled WGS sequence"/>
</dbReference>
<dbReference type="EMBL" id="SBHX01000153">
    <property type="protein sequence ID" value="RWX20741.1"/>
    <property type="molecule type" value="Genomic_DNA"/>
</dbReference>
<proteinExistence type="predicted"/>
<reference evidence="1 2" key="1">
    <citation type="submission" date="2019-01" db="EMBL/GenBank/DDBJ databases">
        <title>RHIZO-ID as a novel technology for direct rhizobia identification.</title>
        <authorList>
            <person name="De Meyer S.E."/>
        </authorList>
    </citation>
    <scope>NUCLEOTIDE SEQUENCE [LARGE SCALE GENOMIC DNA]</scope>
    <source>
        <strain evidence="1 2">WSM448</strain>
    </source>
</reference>
<evidence type="ECO:0000313" key="2">
    <source>
        <dbReference type="Proteomes" id="UP000283817"/>
    </source>
</evidence>
<evidence type="ECO:0000313" key="1">
    <source>
        <dbReference type="EMBL" id="RWX20741.1"/>
    </source>
</evidence>
<comment type="caution">
    <text evidence="1">The sequence shown here is derived from an EMBL/GenBank/DDBJ whole genome shotgun (WGS) entry which is preliminary data.</text>
</comment>
<gene>
    <name evidence="1" type="ORF">EHI47_38750</name>
</gene>
<name>A0A444HHE2_RHILE</name>
<dbReference type="RefSeq" id="WP_128412856.1">
    <property type="nucleotide sequence ID" value="NZ_JAAXDN010000009.1"/>
</dbReference>
<organism evidence="1 2">
    <name type="scientific">Rhizobium leguminosarum</name>
    <dbReference type="NCBI Taxonomy" id="384"/>
    <lineage>
        <taxon>Bacteria</taxon>
        <taxon>Pseudomonadati</taxon>
        <taxon>Pseudomonadota</taxon>
        <taxon>Alphaproteobacteria</taxon>
        <taxon>Hyphomicrobiales</taxon>
        <taxon>Rhizobiaceae</taxon>
        <taxon>Rhizobium/Agrobacterium group</taxon>
        <taxon>Rhizobium</taxon>
    </lineage>
</organism>
<dbReference type="AlphaFoldDB" id="A0A444HHE2"/>
<accession>A0A444HHE2</accession>